<evidence type="ECO:0000313" key="2">
    <source>
        <dbReference type="EMBL" id="KIO33402.1"/>
    </source>
</evidence>
<keyword evidence="1" id="KW-0472">Membrane</keyword>
<name>A0A0C3MIB3_9AGAM</name>
<feature type="transmembrane region" description="Helical" evidence="1">
    <location>
        <begin position="162"/>
        <end position="184"/>
    </location>
</feature>
<reference evidence="2 3" key="1">
    <citation type="submission" date="2014-04" db="EMBL/GenBank/DDBJ databases">
        <authorList>
            <consortium name="DOE Joint Genome Institute"/>
            <person name="Kuo A."/>
            <person name="Girlanda M."/>
            <person name="Perotto S."/>
            <person name="Kohler A."/>
            <person name="Nagy L.G."/>
            <person name="Floudas D."/>
            <person name="Copeland A."/>
            <person name="Barry K.W."/>
            <person name="Cichocki N."/>
            <person name="Veneault-Fourrey C."/>
            <person name="LaButti K."/>
            <person name="Lindquist E.A."/>
            <person name="Lipzen A."/>
            <person name="Lundell T."/>
            <person name="Morin E."/>
            <person name="Murat C."/>
            <person name="Sun H."/>
            <person name="Tunlid A."/>
            <person name="Henrissat B."/>
            <person name="Grigoriev I.V."/>
            <person name="Hibbett D.S."/>
            <person name="Martin F."/>
            <person name="Nordberg H.P."/>
            <person name="Cantor M.N."/>
            <person name="Hua S.X."/>
        </authorList>
    </citation>
    <scope>NUCLEOTIDE SEQUENCE [LARGE SCALE GENOMIC DNA]</scope>
    <source>
        <strain evidence="2 3">MUT 4182</strain>
    </source>
</reference>
<feature type="transmembrane region" description="Helical" evidence="1">
    <location>
        <begin position="138"/>
        <end position="156"/>
    </location>
</feature>
<dbReference type="Proteomes" id="UP000054248">
    <property type="component" value="Unassembled WGS sequence"/>
</dbReference>
<gene>
    <name evidence="2" type="ORF">M407DRAFT_17670</name>
</gene>
<sequence length="231" mass="25026">MPARNCTEHFCFTSSRNVSGRTRAALEHWDLGQSVGKWGTRDGAPPPWRINTPHCLSGSFILGSDKFLQISNEKQRENGAFSEKRLVNSSLLPCAMYRSSPTATVLAFFELGPQPEFNPEKIPLSLYFHRSERVSSPLLLFGRVLGFAVAIVGRFASSGVPVASFAATTASPSLFLTLALALALDEALARITVLRGGLRYSGRLDVVAPVSRPVEVEPAAFSADDGIDDSR</sequence>
<accession>A0A0C3MIB3</accession>
<dbReference type="HOGENOM" id="CLU_1200580_0_0_1"/>
<keyword evidence="3" id="KW-1185">Reference proteome</keyword>
<keyword evidence="1" id="KW-1133">Transmembrane helix</keyword>
<dbReference type="AlphaFoldDB" id="A0A0C3MIB3"/>
<keyword evidence="1" id="KW-0812">Transmembrane</keyword>
<protein>
    <submittedName>
        <fullName evidence="2">Uncharacterized protein</fullName>
    </submittedName>
</protein>
<dbReference type="EMBL" id="KN822948">
    <property type="protein sequence ID" value="KIO33402.1"/>
    <property type="molecule type" value="Genomic_DNA"/>
</dbReference>
<evidence type="ECO:0000256" key="1">
    <source>
        <dbReference type="SAM" id="Phobius"/>
    </source>
</evidence>
<evidence type="ECO:0000313" key="3">
    <source>
        <dbReference type="Proteomes" id="UP000054248"/>
    </source>
</evidence>
<organism evidence="2 3">
    <name type="scientific">Tulasnella calospora MUT 4182</name>
    <dbReference type="NCBI Taxonomy" id="1051891"/>
    <lineage>
        <taxon>Eukaryota</taxon>
        <taxon>Fungi</taxon>
        <taxon>Dikarya</taxon>
        <taxon>Basidiomycota</taxon>
        <taxon>Agaricomycotina</taxon>
        <taxon>Agaricomycetes</taxon>
        <taxon>Cantharellales</taxon>
        <taxon>Tulasnellaceae</taxon>
        <taxon>Tulasnella</taxon>
    </lineage>
</organism>
<proteinExistence type="predicted"/>
<reference evidence="3" key="2">
    <citation type="submission" date="2015-01" db="EMBL/GenBank/DDBJ databases">
        <title>Evolutionary Origins and Diversification of the Mycorrhizal Mutualists.</title>
        <authorList>
            <consortium name="DOE Joint Genome Institute"/>
            <consortium name="Mycorrhizal Genomics Consortium"/>
            <person name="Kohler A."/>
            <person name="Kuo A."/>
            <person name="Nagy L.G."/>
            <person name="Floudas D."/>
            <person name="Copeland A."/>
            <person name="Barry K.W."/>
            <person name="Cichocki N."/>
            <person name="Veneault-Fourrey C."/>
            <person name="LaButti K."/>
            <person name="Lindquist E.A."/>
            <person name="Lipzen A."/>
            <person name="Lundell T."/>
            <person name="Morin E."/>
            <person name="Murat C."/>
            <person name="Riley R."/>
            <person name="Ohm R."/>
            <person name="Sun H."/>
            <person name="Tunlid A."/>
            <person name="Henrissat B."/>
            <person name="Grigoriev I.V."/>
            <person name="Hibbett D.S."/>
            <person name="Martin F."/>
        </authorList>
    </citation>
    <scope>NUCLEOTIDE SEQUENCE [LARGE SCALE GENOMIC DNA]</scope>
    <source>
        <strain evidence="3">MUT 4182</strain>
    </source>
</reference>